<dbReference type="EMBL" id="MU853340">
    <property type="protein sequence ID" value="KAK4113065.1"/>
    <property type="molecule type" value="Genomic_DNA"/>
</dbReference>
<proteinExistence type="predicted"/>
<evidence type="ECO:0000313" key="2">
    <source>
        <dbReference type="Proteomes" id="UP001302812"/>
    </source>
</evidence>
<dbReference type="PANTHER" id="PTHR37535:SF3">
    <property type="entry name" value="FLUG DOMAIN-CONTAINING PROTEIN"/>
    <property type="match status" value="1"/>
</dbReference>
<dbReference type="Proteomes" id="UP001302812">
    <property type="component" value="Unassembled WGS sequence"/>
</dbReference>
<organism evidence="1 2">
    <name type="scientific">Canariomyces notabilis</name>
    <dbReference type="NCBI Taxonomy" id="2074819"/>
    <lineage>
        <taxon>Eukaryota</taxon>
        <taxon>Fungi</taxon>
        <taxon>Dikarya</taxon>
        <taxon>Ascomycota</taxon>
        <taxon>Pezizomycotina</taxon>
        <taxon>Sordariomycetes</taxon>
        <taxon>Sordariomycetidae</taxon>
        <taxon>Sordariales</taxon>
        <taxon>Chaetomiaceae</taxon>
        <taxon>Canariomyces</taxon>
    </lineage>
</organism>
<dbReference type="InterPro" id="IPR021842">
    <property type="entry name" value="DUF3435"/>
</dbReference>
<dbReference type="Pfam" id="PF11917">
    <property type="entry name" value="DUF3435"/>
    <property type="match status" value="1"/>
</dbReference>
<gene>
    <name evidence="1" type="ORF">N656DRAFT_640875</name>
</gene>
<protein>
    <submittedName>
        <fullName evidence="1">Uncharacterized protein</fullName>
    </submittedName>
</protein>
<reference evidence="1" key="1">
    <citation type="journal article" date="2023" name="Mol. Phylogenet. Evol.">
        <title>Genome-scale phylogeny and comparative genomics of the fungal order Sordariales.</title>
        <authorList>
            <person name="Hensen N."/>
            <person name="Bonometti L."/>
            <person name="Westerberg I."/>
            <person name="Brannstrom I.O."/>
            <person name="Guillou S."/>
            <person name="Cros-Aarteil S."/>
            <person name="Calhoun S."/>
            <person name="Haridas S."/>
            <person name="Kuo A."/>
            <person name="Mondo S."/>
            <person name="Pangilinan J."/>
            <person name="Riley R."/>
            <person name="LaButti K."/>
            <person name="Andreopoulos B."/>
            <person name="Lipzen A."/>
            <person name="Chen C."/>
            <person name="Yan M."/>
            <person name="Daum C."/>
            <person name="Ng V."/>
            <person name="Clum A."/>
            <person name="Steindorff A."/>
            <person name="Ohm R.A."/>
            <person name="Martin F."/>
            <person name="Silar P."/>
            <person name="Natvig D.O."/>
            <person name="Lalanne C."/>
            <person name="Gautier V."/>
            <person name="Ament-Velasquez S.L."/>
            <person name="Kruys A."/>
            <person name="Hutchinson M.I."/>
            <person name="Powell A.J."/>
            <person name="Barry K."/>
            <person name="Miller A.N."/>
            <person name="Grigoriev I.V."/>
            <person name="Debuchy R."/>
            <person name="Gladieux P."/>
            <person name="Hiltunen Thoren M."/>
            <person name="Johannesson H."/>
        </authorList>
    </citation>
    <scope>NUCLEOTIDE SEQUENCE</scope>
    <source>
        <strain evidence="1">CBS 508.74</strain>
    </source>
</reference>
<dbReference type="RefSeq" id="XP_064670635.1">
    <property type="nucleotide sequence ID" value="XM_064810405.1"/>
</dbReference>
<name>A0AAN6TFT7_9PEZI</name>
<evidence type="ECO:0000313" key="1">
    <source>
        <dbReference type="EMBL" id="KAK4113065.1"/>
    </source>
</evidence>
<comment type="caution">
    <text evidence="1">The sequence shown here is derived from an EMBL/GenBank/DDBJ whole genome shotgun (WGS) entry which is preliminary data.</text>
</comment>
<dbReference type="GeneID" id="89934530"/>
<dbReference type="AlphaFoldDB" id="A0AAN6TFT7"/>
<reference evidence="1" key="2">
    <citation type="submission" date="2023-05" db="EMBL/GenBank/DDBJ databases">
        <authorList>
            <consortium name="Lawrence Berkeley National Laboratory"/>
            <person name="Steindorff A."/>
            <person name="Hensen N."/>
            <person name="Bonometti L."/>
            <person name="Westerberg I."/>
            <person name="Brannstrom I.O."/>
            <person name="Guillou S."/>
            <person name="Cros-Aarteil S."/>
            <person name="Calhoun S."/>
            <person name="Haridas S."/>
            <person name="Kuo A."/>
            <person name="Mondo S."/>
            <person name="Pangilinan J."/>
            <person name="Riley R."/>
            <person name="Labutti K."/>
            <person name="Andreopoulos B."/>
            <person name="Lipzen A."/>
            <person name="Chen C."/>
            <person name="Yanf M."/>
            <person name="Daum C."/>
            <person name="Ng V."/>
            <person name="Clum A."/>
            <person name="Ohm R."/>
            <person name="Martin F."/>
            <person name="Silar P."/>
            <person name="Natvig D."/>
            <person name="Lalanne C."/>
            <person name="Gautier V."/>
            <person name="Ament-Velasquez S.L."/>
            <person name="Kruys A."/>
            <person name="Hutchinson M.I."/>
            <person name="Powell A.J."/>
            <person name="Barry K."/>
            <person name="Miller A.N."/>
            <person name="Grigoriev I.V."/>
            <person name="Debuchy R."/>
            <person name="Gladieux P."/>
            <person name="Thoren M.H."/>
            <person name="Johannesson H."/>
        </authorList>
    </citation>
    <scope>NUCLEOTIDE SEQUENCE</scope>
    <source>
        <strain evidence="1">CBS 508.74</strain>
    </source>
</reference>
<dbReference type="PANTHER" id="PTHR37535">
    <property type="entry name" value="FLUG DOMAIN PROTEIN"/>
    <property type="match status" value="1"/>
</dbReference>
<accession>A0AAN6TFT7</accession>
<keyword evidence="2" id="KW-1185">Reference proteome</keyword>
<sequence>MRFVLDARERAKMRTVTNASSVVGVWRGLVAAADFYIMEPKRRAQPKKARFWRLQWLHVVEGRIAGPGFKVVLWIYENLASKEDLVLDSPYQKVAATPSTVRKILFNLWVKAAYIPCTPLTRLCVHIIDLLSALGGFRPKSLRRMKFSQFQLAFITLPDGRTRLACEVRIKRIKFERRQKCNSKLSPWIVFTVMANPDPLFDLPDLIACLGIASNAFEAEYTSPEHLYTRPLREKANYVPLRWKKSMLDNYIVDISYTTLRNVWERTCLVSGARDVPRYYCLRVGAGGRTIGALGEVLHCYIFSNSIDVFKNSYQASLSANLLELLTEEAKQDRPFLAAQDDFRFTADEDAPIDLTKHELAEFERRNDITAYREAIKNATGRERILLRDRCGAEIKSLSALYLDLKRARFFAQIDGHRARGLPTDGIRSKALQERTALSLTYSGATIAHFFCRPAICRQIGRATSVGWNFFWTTYVEGALVQQQQQQQQGGPNFSVSSARRDLPSTFPSRGIPGRFTRTNFYGHSSVLLVPDVGRMSK</sequence>